<dbReference type="PANTHER" id="PTHR48108">
    <property type="entry name" value="CBS DOMAIN-CONTAINING PROTEIN CBSX2, CHLOROPLASTIC"/>
    <property type="match status" value="1"/>
</dbReference>
<proteinExistence type="predicted"/>
<dbReference type="RefSeq" id="WP_379917803.1">
    <property type="nucleotide sequence ID" value="NZ_JBHUDD010000151.1"/>
</dbReference>
<feature type="domain" description="CBS" evidence="3">
    <location>
        <begin position="103"/>
        <end position="163"/>
    </location>
</feature>
<reference evidence="5" key="1">
    <citation type="journal article" date="2019" name="Int. J. Syst. Evol. Microbiol.">
        <title>The Global Catalogue of Microorganisms (GCM) 10K type strain sequencing project: providing services to taxonomists for standard genome sequencing and annotation.</title>
        <authorList>
            <consortium name="The Broad Institute Genomics Platform"/>
            <consortium name="The Broad Institute Genome Sequencing Center for Infectious Disease"/>
            <person name="Wu L."/>
            <person name="Ma J."/>
        </authorList>
    </citation>
    <scope>NUCLEOTIDE SEQUENCE [LARGE SCALE GENOMIC DNA]</scope>
    <source>
        <strain evidence="5">CGMCC 1.12477</strain>
    </source>
</reference>
<accession>A0ABW4EMI0</accession>
<evidence type="ECO:0000313" key="4">
    <source>
        <dbReference type="EMBL" id="MFD1511028.1"/>
    </source>
</evidence>
<organism evidence="4 5">
    <name type="scientific">Lacimonas salitolerans</name>
    <dbReference type="NCBI Taxonomy" id="1323750"/>
    <lineage>
        <taxon>Bacteria</taxon>
        <taxon>Pseudomonadati</taxon>
        <taxon>Pseudomonadota</taxon>
        <taxon>Alphaproteobacteria</taxon>
        <taxon>Rhodobacterales</taxon>
        <taxon>Paracoccaceae</taxon>
        <taxon>Lacimonas</taxon>
    </lineage>
</organism>
<dbReference type="PANTHER" id="PTHR48108:SF26">
    <property type="entry name" value="CBS DOMAIN-CONTAINING PROTEIN DDB_G0289609"/>
    <property type="match status" value="1"/>
</dbReference>
<keyword evidence="1" id="KW-0677">Repeat</keyword>
<evidence type="ECO:0000256" key="1">
    <source>
        <dbReference type="ARBA" id="ARBA00022737"/>
    </source>
</evidence>
<comment type="caution">
    <text evidence="4">The sequence shown here is derived from an EMBL/GenBank/DDBJ whole genome shotgun (WGS) entry which is preliminary data.</text>
</comment>
<evidence type="ECO:0000256" key="2">
    <source>
        <dbReference type="PROSITE-ProRule" id="PRU00703"/>
    </source>
</evidence>
<evidence type="ECO:0000313" key="5">
    <source>
        <dbReference type="Proteomes" id="UP001597186"/>
    </source>
</evidence>
<sequence length="345" mass="38904">MSKEFEEVKNDVGEGKEPTTTVRELLRWFGARRRRTGIVKKIRSELDGAGIVTIPDFTKVWIDAEISFKKAPEPVAVVVPVQDDEGEVGSAYAAKDANFLISMLKAANCGVISVRPQDTVEKAITLMLAHDFSQLAVMSNDRTINGAISWKTIGKRLSHENNLVEVKDAMEAAVSLEDTEGLFKATKLIIDHEFVFVRSSADKKVTGIVTATDLSEQFQFLSEPFLLIGQIENQLRNLMNGKYNVEVLRSVCSDTDPERKERIQSVADLTFGEYLRIIQNPENWENLGLRVDRVVFCAEMDKVREIRNDVMHFDPDGIDEEQYDQLRRFSRLMDELEALSQSVAG</sequence>
<dbReference type="InterPro" id="IPR046342">
    <property type="entry name" value="CBS_dom_sf"/>
</dbReference>
<dbReference type="SUPFAM" id="SSF54631">
    <property type="entry name" value="CBS-domain pair"/>
    <property type="match status" value="1"/>
</dbReference>
<name>A0ABW4EMI0_9RHOB</name>
<keyword evidence="5" id="KW-1185">Reference proteome</keyword>
<dbReference type="Pfam" id="PF00571">
    <property type="entry name" value="CBS"/>
    <property type="match status" value="1"/>
</dbReference>
<keyword evidence="2" id="KW-0129">CBS domain</keyword>
<dbReference type="InterPro" id="IPR000644">
    <property type="entry name" value="CBS_dom"/>
</dbReference>
<dbReference type="InterPro" id="IPR051462">
    <property type="entry name" value="CBS_domain-containing"/>
</dbReference>
<dbReference type="PROSITE" id="PS51371">
    <property type="entry name" value="CBS"/>
    <property type="match status" value="1"/>
</dbReference>
<dbReference type="Gene3D" id="3.10.580.10">
    <property type="entry name" value="CBS-domain"/>
    <property type="match status" value="1"/>
</dbReference>
<evidence type="ECO:0000259" key="3">
    <source>
        <dbReference type="PROSITE" id="PS51371"/>
    </source>
</evidence>
<protein>
    <submittedName>
        <fullName evidence="4">CBS domain-containing protein</fullName>
    </submittedName>
</protein>
<dbReference type="Proteomes" id="UP001597186">
    <property type="component" value="Unassembled WGS sequence"/>
</dbReference>
<gene>
    <name evidence="4" type="ORF">ACFTOW_16730</name>
</gene>
<dbReference type="EMBL" id="JBHUDD010000151">
    <property type="protein sequence ID" value="MFD1511028.1"/>
    <property type="molecule type" value="Genomic_DNA"/>
</dbReference>